<comment type="similarity">
    <text evidence="1">Belongs to the F420H(2)-dependent quinone reductase family.</text>
</comment>
<evidence type="ECO:0000313" key="3">
    <source>
        <dbReference type="EMBL" id="OBG06534.1"/>
    </source>
</evidence>
<reference evidence="4" key="1">
    <citation type="submission" date="2016-06" db="EMBL/GenBank/DDBJ databases">
        <authorList>
            <person name="Sutton G."/>
            <person name="Brinkac L."/>
            <person name="Sanka R."/>
            <person name="Adams M."/>
            <person name="Lau E."/>
            <person name="Mehaffy C."/>
            <person name="Tameris M."/>
            <person name="Hatherill M."/>
            <person name="Hanekom W."/>
            <person name="Mahomed H."/>
            <person name="Mcshane H."/>
        </authorList>
    </citation>
    <scope>NUCLEOTIDE SEQUENCE [LARGE SCALE GENOMIC DNA]</scope>
    <source>
        <strain evidence="4">852014-51077_SCH5608930-a</strain>
    </source>
</reference>
<dbReference type="AlphaFoldDB" id="A0A1A2EJY7"/>
<gene>
    <name evidence="3" type="ORF">A5771_07955</name>
</gene>
<proteinExistence type="inferred from homology"/>
<dbReference type="PANTHER" id="PTHR39428:SF1">
    <property type="entry name" value="F420H(2)-DEPENDENT QUINONE REDUCTASE RV1261C"/>
    <property type="match status" value="1"/>
</dbReference>
<organism evidence="3 4">
    <name type="scientific">Mycolicibacter sinensis (strain JDM601)</name>
    <name type="common">Mycobacterium sinense</name>
    <dbReference type="NCBI Taxonomy" id="875328"/>
    <lineage>
        <taxon>Bacteria</taxon>
        <taxon>Bacillati</taxon>
        <taxon>Actinomycetota</taxon>
        <taxon>Actinomycetes</taxon>
        <taxon>Mycobacteriales</taxon>
        <taxon>Mycobacteriaceae</taxon>
        <taxon>Mycolicibacter</taxon>
    </lineage>
</organism>
<dbReference type="Gene3D" id="2.30.110.10">
    <property type="entry name" value="Electron Transport, Fmn-binding Protein, Chain A"/>
    <property type="match status" value="1"/>
</dbReference>
<dbReference type="Proteomes" id="UP000093985">
    <property type="component" value="Unassembled WGS sequence"/>
</dbReference>
<dbReference type="GO" id="GO:0070967">
    <property type="term" value="F:coenzyme F420 binding"/>
    <property type="evidence" value="ECO:0007669"/>
    <property type="project" value="TreeGrafter"/>
</dbReference>
<dbReference type="InterPro" id="IPR012349">
    <property type="entry name" value="Split_barrel_FMN-bd"/>
</dbReference>
<protein>
    <submittedName>
        <fullName evidence="3">Nitroreductase</fullName>
    </submittedName>
</protein>
<dbReference type="EMBL" id="LZIN01000048">
    <property type="protein sequence ID" value="OBG06534.1"/>
    <property type="molecule type" value="Genomic_DNA"/>
</dbReference>
<name>A0A1A2EJY7_MYCSD</name>
<dbReference type="NCBIfam" id="TIGR00026">
    <property type="entry name" value="hi_GC_TIGR00026"/>
    <property type="match status" value="1"/>
</dbReference>
<comment type="catalytic activity">
    <reaction evidence="2">
        <text>oxidized coenzyme F420-(gamma-L-Glu)(n) + a quinol + H(+) = reduced coenzyme F420-(gamma-L-Glu)(n) + a quinone</text>
        <dbReference type="Rhea" id="RHEA:39663"/>
        <dbReference type="Rhea" id="RHEA-COMP:12939"/>
        <dbReference type="Rhea" id="RHEA-COMP:14378"/>
        <dbReference type="ChEBI" id="CHEBI:15378"/>
        <dbReference type="ChEBI" id="CHEBI:24646"/>
        <dbReference type="ChEBI" id="CHEBI:132124"/>
        <dbReference type="ChEBI" id="CHEBI:133980"/>
        <dbReference type="ChEBI" id="CHEBI:139511"/>
    </reaction>
</comment>
<comment type="caution">
    <text evidence="3">The sequence shown here is derived from an EMBL/GenBank/DDBJ whole genome shotgun (WGS) entry which is preliminary data.</text>
</comment>
<dbReference type="PANTHER" id="PTHR39428">
    <property type="entry name" value="F420H(2)-DEPENDENT QUINONE REDUCTASE RV1261C"/>
    <property type="match status" value="1"/>
</dbReference>
<dbReference type="GO" id="GO:0005886">
    <property type="term" value="C:plasma membrane"/>
    <property type="evidence" value="ECO:0007669"/>
    <property type="project" value="TreeGrafter"/>
</dbReference>
<dbReference type="Pfam" id="PF04075">
    <property type="entry name" value="F420H2_quin_red"/>
    <property type="match status" value="1"/>
</dbReference>
<dbReference type="RefSeq" id="WP_064854982.1">
    <property type="nucleotide sequence ID" value="NZ_LZIM01000035.1"/>
</dbReference>
<accession>A0A1A2EJY7</accession>
<dbReference type="InterPro" id="IPR004378">
    <property type="entry name" value="F420H2_quin_Rdtase"/>
</dbReference>
<dbReference type="OrthoDB" id="8225825at2"/>
<evidence type="ECO:0000256" key="2">
    <source>
        <dbReference type="ARBA" id="ARBA00049106"/>
    </source>
</evidence>
<dbReference type="GO" id="GO:0016491">
    <property type="term" value="F:oxidoreductase activity"/>
    <property type="evidence" value="ECO:0007669"/>
    <property type="project" value="InterPro"/>
</dbReference>
<sequence length="170" mass="19209">MTENPFPDVRWGRDPGTRARRVIGAVAGSKPGAWFIRRCTPLDRWLLDRSGGRFTILGPMAVPLLLLTTTGRKSGQRRQIPLAYMRDGDRLFLVGSNFGQAHHPAWALNLVADPNAWVTMGGKEFPVLATEVVGEERDRIYQEFVDYISNYDTYRGRSGREIKIFALTSR</sequence>
<evidence type="ECO:0000256" key="1">
    <source>
        <dbReference type="ARBA" id="ARBA00008710"/>
    </source>
</evidence>
<evidence type="ECO:0000313" key="4">
    <source>
        <dbReference type="Proteomes" id="UP000093985"/>
    </source>
</evidence>